<keyword evidence="13" id="KW-1185">Reference proteome</keyword>
<comment type="function">
    <text evidence="10">Catalyzes the adenylation of molybdopterin as part of the biosynthesis of the molybdenum-cofactor.</text>
</comment>
<dbReference type="FunFam" id="3.40.980.10:FF:000005">
    <property type="entry name" value="Molybdopterin biosynthesis mog protein"/>
    <property type="match status" value="1"/>
</dbReference>
<dbReference type="PROSITE" id="PS01078">
    <property type="entry name" value="MOCF_BIOSYNTHESIS_1"/>
    <property type="match status" value="1"/>
</dbReference>
<dbReference type="CDD" id="cd00886">
    <property type="entry name" value="MogA_MoaB"/>
    <property type="match status" value="1"/>
</dbReference>
<evidence type="ECO:0000313" key="12">
    <source>
        <dbReference type="EMBL" id="ACM93404.1"/>
    </source>
</evidence>
<evidence type="ECO:0000256" key="8">
    <source>
        <dbReference type="ARBA" id="ARBA00023150"/>
    </source>
</evidence>
<comment type="pathway">
    <text evidence="1">Cofactor biosynthesis; molybdopterin biosynthesis.</text>
</comment>
<dbReference type="GO" id="GO:0006777">
    <property type="term" value="P:Mo-molybdopterin cofactor biosynthetic process"/>
    <property type="evidence" value="ECO:0007669"/>
    <property type="project" value="UniProtKB-KW"/>
</dbReference>
<evidence type="ECO:0000256" key="6">
    <source>
        <dbReference type="ARBA" id="ARBA00022741"/>
    </source>
</evidence>
<dbReference type="EMBL" id="CP001279">
    <property type="protein sequence ID" value="ACM93404.1"/>
    <property type="molecule type" value="Genomic_DNA"/>
</dbReference>
<dbReference type="KEGG" id="nam:NAMH_1204"/>
<evidence type="ECO:0000259" key="11">
    <source>
        <dbReference type="SMART" id="SM00852"/>
    </source>
</evidence>
<evidence type="ECO:0000256" key="2">
    <source>
        <dbReference type="ARBA" id="ARBA00006112"/>
    </source>
</evidence>
<comment type="similarity">
    <text evidence="2">Belongs to the MoaB/Mog family.</text>
</comment>
<evidence type="ECO:0000256" key="10">
    <source>
        <dbReference type="ARBA" id="ARBA00058212"/>
    </source>
</evidence>
<dbReference type="InterPro" id="IPR008284">
    <property type="entry name" value="MoCF_biosynth_CS"/>
</dbReference>
<dbReference type="InterPro" id="IPR001453">
    <property type="entry name" value="MoaB/Mog_dom"/>
</dbReference>
<keyword evidence="6" id="KW-0547">Nucleotide-binding</keyword>
<dbReference type="Pfam" id="PF00994">
    <property type="entry name" value="MoCF_biosynth"/>
    <property type="match status" value="1"/>
</dbReference>
<dbReference type="NCBIfam" id="TIGR00177">
    <property type="entry name" value="molyb_syn"/>
    <property type="match status" value="1"/>
</dbReference>
<dbReference type="GO" id="GO:0005524">
    <property type="term" value="F:ATP binding"/>
    <property type="evidence" value="ECO:0007669"/>
    <property type="project" value="UniProtKB-KW"/>
</dbReference>
<comment type="catalytic activity">
    <reaction evidence="9">
        <text>molybdopterin + ATP + H(+) = adenylyl-molybdopterin + diphosphate</text>
        <dbReference type="Rhea" id="RHEA:31331"/>
        <dbReference type="ChEBI" id="CHEBI:15378"/>
        <dbReference type="ChEBI" id="CHEBI:30616"/>
        <dbReference type="ChEBI" id="CHEBI:33019"/>
        <dbReference type="ChEBI" id="CHEBI:58698"/>
        <dbReference type="ChEBI" id="CHEBI:62727"/>
        <dbReference type="EC" id="2.7.7.75"/>
    </reaction>
</comment>
<name>B9LAE0_NAUPA</name>
<keyword evidence="5" id="KW-0808">Transferase</keyword>
<dbReference type="InterPro" id="IPR036425">
    <property type="entry name" value="MoaB/Mog-like_dom_sf"/>
</dbReference>
<dbReference type="AlphaFoldDB" id="B9LAE0"/>
<organism evidence="12 13">
    <name type="scientific">Nautilia profundicola (strain ATCC BAA-1463 / DSM 18972 / AmH)</name>
    <dbReference type="NCBI Taxonomy" id="598659"/>
    <lineage>
        <taxon>Bacteria</taxon>
        <taxon>Pseudomonadati</taxon>
        <taxon>Campylobacterota</taxon>
        <taxon>Epsilonproteobacteria</taxon>
        <taxon>Nautiliales</taxon>
        <taxon>Nautiliaceae</taxon>
        <taxon>Nautilia</taxon>
    </lineage>
</organism>
<dbReference type="SUPFAM" id="SSF53218">
    <property type="entry name" value="Molybdenum cofactor biosynthesis proteins"/>
    <property type="match status" value="1"/>
</dbReference>
<evidence type="ECO:0000256" key="7">
    <source>
        <dbReference type="ARBA" id="ARBA00022840"/>
    </source>
</evidence>
<evidence type="ECO:0000256" key="4">
    <source>
        <dbReference type="ARBA" id="ARBA00013491"/>
    </source>
</evidence>
<dbReference type="Proteomes" id="UP000000448">
    <property type="component" value="Chromosome"/>
</dbReference>
<dbReference type="NCBIfam" id="NF006932">
    <property type="entry name" value="PRK09417.1"/>
    <property type="match status" value="1"/>
</dbReference>
<proteinExistence type="inferred from homology"/>
<dbReference type="HOGENOM" id="CLU_077358_1_0_7"/>
<dbReference type="UniPathway" id="UPA00344"/>
<protein>
    <recommendedName>
        <fullName evidence="4">Molybdopterin adenylyltransferase</fullName>
        <ecNumber evidence="3">2.7.7.75</ecNumber>
    </recommendedName>
</protein>
<dbReference type="RefSeq" id="WP_015902456.1">
    <property type="nucleotide sequence ID" value="NC_012115.1"/>
</dbReference>
<evidence type="ECO:0000256" key="3">
    <source>
        <dbReference type="ARBA" id="ARBA00012509"/>
    </source>
</evidence>
<feature type="domain" description="MoaB/Mog" evidence="11">
    <location>
        <begin position="5"/>
        <end position="150"/>
    </location>
</feature>
<dbReference type="GO" id="GO:0061598">
    <property type="term" value="F:molybdopterin adenylyltransferase activity"/>
    <property type="evidence" value="ECO:0007669"/>
    <property type="project" value="UniProtKB-EC"/>
</dbReference>
<reference evidence="12 13" key="1">
    <citation type="journal article" date="2009" name="PLoS Genet.">
        <title>Adaptations to submarine hydrothermal environments exemplified by the genome of Nautilia profundicola.</title>
        <authorList>
            <person name="Campbell B.J."/>
            <person name="Smith J.L."/>
            <person name="Hanson T.E."/>
            <person name="Klotz M.G."/>
            <person name="Stein L.Y."/>
            <person name="Lee C.K."/>
            <person name="Wu D."/>
            <person name="Robinson J.M."/>
            <person name="Khouri H.M."/>
            <person name="Eisen J.A."/>
            <person name="Cary S.C."/>
        </authorList>
    </citation>
    <scope>NUCLEOTIDE SEQUENCE [LARGE SCALE GENOMIC DNA]</scope>
    <source>
        <strain evidence="13">ATCC BAA-1463 / DSM 18972 / AmH</strain>
    </source>
</reference>
<dbReference type="OrthoDB" id="9784492at2"/>
<dbReference type="STRING" id="598659.NAMH_1204"/>
<evidence type="ECO:0000256" key="5">
    <source>
        <dbReference type="ARBA" id="ARBA00022679"/>
    </source>
</evidence>
<gene>
    <name evidence="12" type="ordered locus">NAMH_1204</name>
</gene>
<dbReference type="Gene3D" id="3.40.980.10">
    <property type="entry name" value="MoaB/Mog-like domain"/>
    <property type="match status" value="1"/>
</dbReference>
<keyword evidence="8" id="KW-0501">Molybdenum cofactor biosynthesis</keyword>
<evidence type="ECO:0000313" key="13">
    <source>
        <dbReference type="Proteomes" id="UP000000448"/>
    </source>
</evidence>
<dbReference type="eggNOG" id="COG0521">
    <property type="taxonomic scope" value="Bacteria"/>
</dbReference>
<dbReference type="InterPro" id="IPR051920">
    <property type="entry name" value="MPT_Adenylyltrnsfr/MoaC-Rel"/>
</dbReference>
<dbReference type="SMART" id="SM00852">
    <property type="entry name" value="MoCF_biosynth"/>
    <property type="match status" value="1"/>
</dbReference>
<dbReference type="PANTHER" id="PTHR43764:SF1">
    <property type="entry name" value="MOLYBDOPTERIN MOLYBDOTRANSFERASE"/>
    <property type="match status" value="1"/>
</dbReference>
<accession>B9LAE0</accession>
<dbReference type="PANTHER" id="PTHR43764">
    <property type="entry name" value="MOLYBDENUM COFACTOR BIOSYNTHESIS"/>
    <property type="match status" value="1"/>
</dbReference>
<dbReference type="EC" id="2.7.7.75" evidence="3"/>
<sequence length="171" mass="18731">MVKIAVVTMSDRASAGIYEDKSGKEIEKFLNENITNKFEIVYKLIPDDYDTIVNTLKEMVDQNCSLILTTGGTGPAPRDVTPEATKEVIEKELPGFGELMRMHSLKYVPTSILARGTAGVVKNSFILNLPGSPKAIKENLEAVWAAIPYAIDLIGGAFIESPSAFRPKKKK</sequence>
<keyword evidence="7" id="KW-0067">ATP-binding</keyword>
<evidence type="ECO:0000256" key="1">
    <source>
        <dbReference type="ARBA" id="ARBA00005046"/>
    </source>
</evidence>
<evidence type="ECO:0000256" key="9">
    <source>
        <dbReference type="ARBA" id="ARBA00051131"/>
    </source>
</evidence>